<feature type="compositionally biased region" description="Low complexity" evidence="1">
    <location>
        <begin position="126"/>
        <end position="137"/>
    </location>
</feature>
<name>A0ABN9RVQ7_9DINO</name>
<feature type="region of interest" description="Disordered" evidence="1">
    <location>
        <begin position="126"/>
        <end position="149"/>
    </location>
</feature>
<protein>
    <submittedName>
        <fullName evidence="2">Uncharacterized protein</fullName>
    </submittedName>
</protein>
<dbReference type="Proteomes" id="UP001189429">
    <property type="component" value="Unassembled WGS sequence"/>
</dbReference>
<organism evidence="2 3">
    <name type="scientific">Prorocentrum cordatum</name>
    <dbReference type="NCBI Taxonomy" id="2364126"/>
    <lineage>
        <taxon>Eukaryota</taxon>
        <taxon>Sar</taxon>
        <taxon>Alveolata</taxon>
        <taxon>Dinophyceae</taxon>
        <taxon>Prorocentrales</taxon>
        <taxon>Prorocentraceae</taxon>
        <taxon>Prorocentrum</taxon>
    </lineage>
</organism>
<sequence>MMGWARVASLHAWGQQGHRAVRERQWDDAWDAHVGAGRGPLGGCRGARSQRPRLLQLGGGPVEVHRFSEEVFCGMALLQLRWPQARADPGAADEAEIAQVLHRAVECAGRALQLDGESCSAHTRIAPTASASGARSRSPVRRRRPHRPHRQVNGVQCYGDLVRPPSQGHPVRKYVNDLDYRQEPYQWHVCIDLDNPQTCCTWLK</sequence>
<feature type="compositionally biased region" description="Basic residues" evidence="1">
    <location>
        <begin position="138"/>
        <end position="149"/>
    </location>
</feature>
<gene>
    <name evidence="2" type="ORF">PCOR1329_LOCUS23540</name>
</gene>
<keyword evidence="3" id="KW-1185">Reference proteome</keyword>
<dbReference type="EMBL" id="CAUYUJ010007991">
    <property type="protein sequence ID" value="CAK0822545.1"/>
    <property type="molecule type" value="Genomic_DNA"/>
</dbReference>
<evidence type="ECO:0000256" key="1">
    <source>
        <dbReference type="SAM" id="MobiDB-lite"/>
    </source>
</evidence>
<reference evidence="2" key="1">
    <citation type="submission" date="2023-10" db="EMBL/GenBank/DDBJ databases">
        <authorList>
            <person name="Chen Y."/>
            <person name="Shah S."/>
            <person name="Dougan E. K."/>
            <person name="Thang M."/>
            <person name="Chan C."/>
        </authorList>
    </citation>
    <scope>NUCLEOTIDE SEQUENCE [LARGE SCALE GENOMIC DNA]</scope>
</reference>
<accession>A0ABN9RVQ7</accession>
<evidence type="ECO:0000313" key="2">
    <source>
        <dbReference type="EMBL" id="CAK0822545.1"/>
    </source>
</evidence>
<comment type="caution">
    <text evidence="2">The sequence shown here is derived from an EMBL/GenBank/DDBJ whole genome shotgun (WGS) entry which is preliminary data.</text>
</comment>
<evidence type="ECO:0000313" key="3">
    <source>
        <dbReference type="Proteomes" id="UP001189429"/>
    </source>
</evidence>
<proteinExistence type="predicted"/>